<dbReference type="EMBL" id="MFLD01000017">
    <property type="protein sequence ID" value="OGG60369.1"/>
    <property type="molecule type" value="Genomic_DNA"/>
</dbReference>
<dbReference type="SUPFAM" id="SSF50118">
    <property type="entry name" value="Cell growth inhibitor/plasmid maintenance toxic component"/>
    <property type="match status" value="1"/>
</dbReference>
<dbReference type="AlphaFoldDB" id="A0A1F6DFZ6"/>
<organism evidence="1 2">
    <name type="scientific">Candidatus Kaiserbacteria bacterium RIFCSPHIGHO2_02_FULL_49_16</name>
    <dbReference type="NCBI Taxonomy" id="1798490"/>
    <lineage>
        <taxon>Bacteria</taxon>
        <taxon>Candidatus Kaiseribacteriota</taxon>
    </lineage>
</organism>
<evidence type="ECO:0008006" key="3">
    <source>
        <dbReference type="Google" id="ProtNLM"/>
    </source>
</evidence>
<dbReference type="Gene3D" id="2.30.30.110">
    <property type="match status" value="1"/>
</dbReference>
<dbReference type="GO" id="GO:0003677">
    <property type="term" value="F:DNA binding"/>
    <property type="evidence" value="ECO:0007669"/>
    <property type="project" value="InterPro"/>
</dbReference>
<accession>A0A1F6DFZ6</accession>
<dbReference type="Proteomes" id="UP000178042">
    <property type="component" value="Unassembled WGS sequence"/>
</dbReference>
<evidence type="ECO:0000313" key="1">
    <source>
        <dbReference type="EMBL" id="OGG60369.1"/>
    </source>
</evidence>
<reference evidence="1 2" key="1">
    <citation type="journal article" date="2016" name="Nat. Commun.">
        <title>Thousands of microbial genomes shed light on interconnected biogeochemical processes in an aquifer system.</title>
        <authorList>
            <person name="Anantharaman K."/>
            <person name="Brown C.T."/>
            <person name="Hug L.A."/>
            <person name="Sharon I."/>
            <person name="Castelle C.J."/>
            <person name="Probst A.J."/>
            <person name="Thomas B.C."/>
            <person name="Singh A."/>
            <person name="Wilkins M.J."/>
            <person name="Karaoz U."/>
            <person name="Brodie E.L."/>
            <person name="Williams K.H."/>
            <person name="Hubbard S.S."/>
            <person name="Banfield J.F."/>
        </authorList>
    </citation>
    <scope>NUCLEOTIDE SEQUENCE [LARGE SCALE GENOMIC DNA]</scope>
</reference>
<dbReference type="Pfam" id="PF02452">
    <property type="entry name" value="PemK_toxin"/>
    <property type="match status" value="1"/>
</dbReference>
<gene>
    <name evidence="1" type="ORF">A3C86_00185</name>
</gene>
<evidence type="ECO:0000313" key="2">
    <source>
        <dbReference type="Proteomes" id="UP000178042"/>
    </source>
</evidence>
<protein>
    <recommendedName>
        <fullName evidence="3">Growth inhibitor PemK</fullName>
    </recommendedName>
</protein>
<name>A0A1F6DFZ6_9BACT</name>
<comment type="caution">
    <text evidence="1">The sequence shown here is derived from an EMBL/GenBank/DDBJ whole genome shotgun (WGS) entry which is preliminary data.</text>
</comment>
<dbReference type="InterPro" id="IPR011067">
    <property type="entry name" value="Plasmid_toxin/cell-grow_inhib"/>
</dbReference>
<dbReference type="InterPro" id="IPR003477">
    <property type="entry name" value="PemK-like"/>
</dbReference>
<sequence length="99" mass="11595">MWWCALGVNIGAEIDGKNDNFERPVLVLRVYNKDTLLVLPITSKEKKDVFHYAMVVKVGTVWVKLTQARVISNYRLLRKVDIVPERQFEKVQLAFKKYI</sequence>
<proteinExistence type="predicted"/>